<feature type="compositionally biased region" description="Low complexity" evidence="11">
    <location>
        <begin position="80"/>
        <end position="92"/>
    </location>
</feature>
<accession>A0A0D1Z5I9</accession>
<dbReference type="CDD" id="cd18793">
    <property type="entry name" value="SF2_C_SNF"/>
    <property type="match status" value="1"/>
</dbReference>
<dbReference type="GO" id="GO:0003677">
    <property type="term" value="F:DNA binding"/>
    <property type="evidence" value="ECO:0007669"/>
    <property type="project" value="UniProtKB-KW"/>
</dbReference>
<dbReference type="SUPFAM" id="SSF52540">
    <property type="entry name" value="P-loop containing nucleoside triphosphate hydrolases"/>
    <property type="match status" value="2"/>
</dbReference>
<feature type="domain" description="Helicase C-terminal" evidence="13">
    <location>
        <begin position="957"/>
        <end position="1118"/>
    </location>
</feature>
<name>A0A0D1Z5I9_EXOME</name>
<dbReference type="OrthoDB" id="5857104at2759"/>
<keyword evidence="7" id="KW-0067">ATP-binding</keyword>
<dbReference type="STRING" id="212818.A0A0D1Z5I9"/>
<keyword evidence="8" id="KW-0156">Chromatin regulator</keyword>
<keyword evidence="15" id="KW-1185">Reference proteome</keyword>
<feature type="region of interest" description="Disordered" evidence="11">
    <location>
        <begin position="1"/>
        <end position="177"/>
    </location>
</feature>
<keyword evidence="9" id="KW-0238">DNA-binding</keyword>
<feature type="compositionally biased region" description="Basic and acidic residues" evidence="11">
    <location>
        <begin position="1113"/>
        <end position="1125"/>
    </location>
</feature>
<dbReference type="VEuPathDB" id="FungiDB:PV10_07414"/>
<feature type="compositionally biased region" description="Basic residues" evidence="11">
    <location>
        <begin position="373"/>
        <end position="385"/>
    </location>
</feature>
<evidence type="ECO:0000256" key="9">
    <source>
        <dbReference type="ARBA" id="ARBA00023125"/>
    </source>
</evidence>
<dbReference type="Gene3D" id="3.40.50.300">
    <property type="entry name" value="P-loop containing nucleotide triphosphate hydrolases"/>
    <property type="match status" value="1"/>
</dbReference>
<comment type="similarity">
    <text evidence="2">Belongs to the SNF2/RAD54 helicase family.</text>
</comment>
<dbReference type="GO" id="GO:0003678">
    <property type="term" value="F:DNA helicase activity"/>
    <property type="evidence" value="ECO:0007669"/>
    <property type="project" value="UniProtKB-EC"/>
</dbReference>
<dbReference type="Pfam" id="PF00271">
    <property type="entry name" value="Helicase_C"/>
    <property type="match status" value="1"/>
</dbReference>
<dbReference type="GO" id="GO:0016787">
    <property type="term" value="F:hydrolase activity"/>
    <property type="evidence" value="ECO:0007669"/>
    <property type="project" value="UniProtKB-KW"/>
</dbReference>
<gene>
    <name evidence="14" type="ORF">PV10_07414</name>
</gene>
<dbReference type="EMBL" id="KN847524">
    <property type="protein sequence ID" value="KIV90072.1"/>
    <property type="molecule type" value="Genomic_DNA"/>
</dbReference>
<dbReference type="OMA" id="IQDKWAA"/>
<dbReference type="FunFam" id="3.40.50.10810:FF:000014">
    <property type="entry name" value="SWI/SNF-related matrix-associated actin-dependent regulator of chromatin subfamily A containing DEAD/H box 1"/>
    <property type="match status" value="1"/>
</dbReference>
<keyword evidence="6" id="KW-0347">Helicase</keyword>
<dbReference type="InterPro" id="IPR038718">
    <property type="entry name" value="SNF2-like_sf"/>
</dbReference>
<evidence type="ECO:0000256" key="10">
    <source>
        <dbReference type="ARBA" id="ARBA00023242"/>
    </source>
</evidence>
<comment type="subcellular location">
    <subcellularLocation>
        <location evidence="1">Nucleus</location>
    </subcellularLocation>
</comment>
<feature type="compositionally biased region" description="Pro residues" evidence="11">
    <location>
        <begin position="64"/>
        <end position="79"/>
    </location>
</feature>
<dbReference type="InterPro" id="IPR000330">
    <property type="entry name" value="SNF2_N"/>
</dbReference>
<dbReference type="GO" id="GO:0005694">
    <property type="term" value="C:chromosome"/>
    <property type="evidence" value="ECO:0007669"/>
    <property type="project" value="UniProtKB-ARBA"/>
</dbReference>
<dbReference type="Gene3D" id="3.40.50.10810">
    <property type="entry name" value="Tandem AAA-ATPase domain"/>
    <property type="match status" value="1"/>
</dbReference>
<protein>
    <recommendedName>
        <fullName evidence="3">DNA helicase</fullName>
        <ecNumber evidence="3">3.6.4.12</ecNumber>
    </recommendedName>
</protein>
<dbReference type="InterPro" id="IPR027417">
    <property type="entry name" value="P-loop_NTPase"/>
</dbReference>
<evidence type="ECO:0000256" key="2">
    <source>
        <dbReference type="ARBA" id="ARBA00007025"/>
    </source>
</evidence>
<dbReference type="HOGENOM" id="CLU_000315_16_2_1"/>
<dbReference type="InterPro" id="IPR001650">
    <property type="entry name" value="Helicase_C-like"/>
</dbReference>
<evidence type="ECO:0000259" key="12">
    <source>
        <dbReference type="PROSITE" id="PS51192"/>
    </source>
</evidence>
<evidence type="ECO:0000256" key="5">
    <source>
        <dbReference type="ARBA" id="ARBA00022801"/>
    </source>
</evidence>
<dbReference type="GO" id="GO:0005634">
    <property type="term" value="C:nucleus"/>
    <property type="evidence" value="ECO:0007669"/>
    <property type="project" value="UniProtKB-SubCell"/>
</dbReference>
<feature type="region of interest" description="Disordered" evidence="11">
    <location>
        <begin position="362"/>
        <end position="398"/>
    </location>
</feature>
<feature type="region of interest" description="Disordered" evidence="11">
    <location>
        <begin position="216"/>
        <end position="241"/>
    </location>
</feature>
<dbReference type="SMART" id="SM00490">
    <property type="entry name" value="HELICc"/>
    <property type="match status" value="1"/>
</dbReference>
<keyword evidence="5" id="KW-0378">Hydrolase</keyword>
<dbReference type="Pfam" id="PF00176">
    <property type="entry name" value="SNF2-rel_dom"/>
    <property type="match status" value="1"/>
</dbReference>
<evidence type="ECO:0000313" key="15">
    <source>
        <dbReference type="Proteomes" id="UP000054302"/>
    </source>
</evidence>
<evidence type="ECO:0000256" key="7">
    <source>
        <dbReference type="ARBA" id="ARBA00022840"/>
    </source>
</evidence>
<evidence type="ECO:0000313" key="14">
    <source>
        <dbReference type="EMBL" id="KIV90072.1"/>
    </source>
</evidence>
<dbReference type="AlphaFoldDB" id="A0A0D1Z5I9"/>
<evidence type="ECO:0000256" key="3">
    <source>
        <dbReference type="ARBA" id="ARBA00012551"/>
    </source>
</evidence>
<dbReference type="GeneID" id="27325259"/>
<keyword evidence="4" id="KW-0547">Nucleotide-binding</keyword>
<keyword evidence="10" id="KW-0539">Nucleus</keyword>
<dbReference type="RefSeq" id="XP_016221646.1">
    <property type="nucleotide sequence ID" value="XM_016372314.1"/>
</dbReference>
<feature type="region of interest" description="Disordered" evidence="11">
    <location>
        <begin position="1145"/>
        <end position="1203"/>
    </location>
</feature>
<feature type="domain" description="Helicase ATP-binding" evidence="12">
    <location>
        <begin position="602"/>
        <end position="770"/>
    </location>
</feature>
<sequence>MAVNQHLYSSDDDSSSPARPPHATIDTLPLYRPNMNDSDGSDLEALPSPPSKIRTTQPTQILPHPHPSSPDMPSSPPKRPVVQVAASSPSAPHATTRKPGGILASLMAPAGTTFRRPLAPPQPKKMTPITIDSDDDGPVYGGSSSDESGSRPPKNDIKASTFRSAGHADKILESPTGQADALGRFRSITANSMYVPSPNSSVTSTSSKRSADLNASAYGNVSKKPRQTMPSRAIPVSPPKEPPVFSVDDILDYNMRQKTKRLSSMIQGLSERECYGILKAKGGNYDDAAAAALLLSEKRHPATQKQSAHLTISDDELMPTPAAITKRSKVDPVVPTRQQAKAPQKSIAEKWNASQHFRSDRIINVFDTPQPQAKKRTLMRGRKRTPSPSSPSQEHKPALPAIQVIDSDESDAQPSALNSEAEFDLTFSSRVLTFFNTCTVGDLVDIASLSTTLAEHLVAQRPFKSLSNVQQVQDPNLKPTKGKRKTAPIGERIVDKVEDMLNGYEAVDFLVKKCQTLAKPLAQAMKTWGIDLFGSTTPPGELDLVSLHETRRSHDSGIGTPMSEEDSDLIQRKPSNYIEQPAIMSSEIKMKDYQVVGINWLNLLYRNGLSCILADDMGLGKTCQVIAFLAYLFERGRKGPHLVVVPAATLENWLKEFKRFCPTLTVAAYYSTVPGERGVMRDNLDSAREETNVIVTTYTLAKGKEDAPWLRNYGFDCTIYDEGHVLKNAQSQVSQKLVRIKSNFRLLLTGTPLQNNLKELTSLLGFLMPSVFKEKEEDLQMIFSHTIKAMGTNHEALLSAQRISRARSMLTPFILRRKKAQVLKDLPKKERRVEFCEMSPEQTEIYQSWLDKAQDIQDRRSRGENMTQESTNLLMKLRQAAIHPILFRRQYPDQILPKIAKQCLKVDIWRESNPQLIVTELQAYSDMEIHTLCNQHQQLEHFAFNNGEWLASGKVQKMLELLRKYMSEGHRTLIFSQFVMVLDILELVFEREAIDYFRLDGTTKVSERQDLIDEFSADDNHTPVFMLSTKAGGAGINLAKANKVIVFDSGFNPQDDIQAENRAHRIGQQKEVEVVRLVSRGTVEEQIHSMGLAKLKLDEQVAGDGTEEPTNTSDDKGETKEEEEGRMAVEQLFFDRLKTVPLAEIKAEITSPEKAVKRPGSVGKGTVKGKSEDGNPAMPHRRNSSVELPSRTKKSRGRISKRG</sequence>
<dbReference type="InterPro" id="IPR014001">
    <property type="entry name" value="Helicase_ATP-bd"/>
</dbReference>
<evidence type="ECO:0000256" key="11">
    <source>
        <dbReference type="SAM" id="MobiDB-lite"/>
    </source>
</evidence>
<evidence type="ECO:0000256" key="1">
    <source>
        <dbReference type="ARBA" id="ARBA00004123"/>
    </source>
</evidence>
<feature type="region of interest" description="Disordered" evidence="11">
    <location>
        <begin position="327"/>
        <end position="347"/>
    </location>
</feature>
<dbReference type="EC" id="3.6.4.12" evidence="3"/>
<reference evidence="14 15" key="1">
    <citation type="submission" date="2015-01" db="EMBL/GenBank/DDBJ databases">
        <title>The Genome Sequence of Exophiala mesophila CBS40295.</title>
        <authorList>
            <consortium name="The Broad Institute Genomics Platform"/>
            <person name="Cuomo C."/>
            <person name="de Hoog S."/>
            <person name="Gorbushina A."/>
            <person name="Stielow B."/>
            <person name="Teixiera M."/>
            <person name="Abouelleil A."/>
            <person name="Chapman S.B."/>
            <person name="Priest M."/>
            <person name="Young S.K."/>
            <person name="Wortman J."/>
            <person name="Nusbaum C."/>
            <person name="Birren B."/>
        </authorList>
    </citation>
    <scope>NUCLEOTIDE SEQUENCE [LARGE SCALE GENOMIC DNA]</scope>
    <source>
        <strain evidence="14 15">CBS 40295</strain>
    </source>
</reference>
<dbReference type="GO" id="GO:0140658">
    <property type="term" value="F:ATP-dependent chromatin remodeler activity"/>
    <property type="evidence" value="ECO:0007669"/>
    <property type="project" value="UniProtKB-ARBA"/>
</dbReference>
<dbReference type="PROSITE" id="PS51192">
    <property type="entry name" value="HELICASE_ATP_BIND_1"/>
    <property type="match status" value="1"/>
</dbReference>
<dbReference type="PROSITE" id="PS51194">
    <property type="entry name" value="HELICASE_CTER"/>
    <property type="match status" value="1"/>
</dbReference>
<dbReference type="PANTHER" id="PTHR10799">
    <property type="entry name" value="SNF2/RAD54 HELICASE FAMILY"/>
    <property type="match status" value="1"/>
</dbReference>
<feature type="region of interest" description="Disordered" evidence="11">
    <location>
        <begin position="192"/>
        <end position="211"/>
    </location>
</feature>
<dbReference type="Proteomes" id="UP000054302">
    <property type="component" value="Unassembled WGS sequence"/>
</dbReference>
<evidence type="ECO:0000259" key="13">
    <source>
        <dbReference type="PROSITE" id="PS51194"/>
    </source>
</evidence>
<feature type="compositionally biased region" description="Low complexity" evidence="11">
    <location>
        <begin position="195"/>
        <end position="207"/>
    </location>
</feature>
<feature type="compositionally biased region" description="Basic residues" evidence="11">
    <location>
        <begin position="1191"/>
        <end position="1203"/>
    </location>
</feature>
<evidence type="ECO:0000256" key="4">
    <source>
        <dbReference type="ARBA" id="ARBA00022741"/>
    </source>
</evidence>
<dbReference type="InterPro" id="IPR049730">
    <property type="entry name" value="SNF2/RAD54-like_C"/>
</dbReference>
<feature type="region of interest" description="Disordered" evidence="11">
    <location>
        <begin position="1098"/>
        <end position="1125"/>
    </location>
</feature>
<evidence type="ECO:0000256" key="6">
    <source>
        <dbReference type="ARBA" id="ARBA00022806"/>
    </source>
</evidence>
<organism evidence="14 15">
    <name type="scientific">Exophiala mesophila</name>
    <name type="common">Black yeast-like fungus</name>
    <dbReference type="NCBI Taxonomy" id="212818"/>
    <lineage>
        <taxon>Eukaryota</taxon>
        <taxon>Fungi</taxon>
        <taxon>Dikarya</taxon>
        <taxon>Ascomycota</taxon>
        <taxon>Pezizomycotina</taxon>
        <taxon>Eurotiomycetes</taxon>
        <taxon>Chaetothyriomycetidae</taxon>
        <taxon>Chaetothyriales</taxon>
        <taxon>Herpotrichiellaceae</taxon>
        <taxon>Exophiala</taxon>
    </lineage>
</organism>
<evidence type="ECO:0000256" key="8">
    <source>
        <dbReference type="ARBA" id="ARBA00022853"/>
    </source>
</evidence>
<proteinExistence type="inferred from homology"/>
<dbReference type="SMART" id="SM00487">
    <property type="entry name" value="DEXDc"/>
    <property type="match status" value="1"/>
</dbReference>
<dbReference type="GO" id="GO:0005524">
    <property type="term" value="F:ATP binding"/>
    <property type="evidence" value="ECO:0007669"/>
    <property type="project" value="UniProtKB-KW"/>
</dbReference>